<name>A0A550C4Q9_9AGAR</name>
<dbReference type="Proteomes" id="UP000320762">
    <property type="component" value="Unassembled WGS sequence"/>
</dbReference>
<feature type="compositionally biased region" description="Low complexity" evidence="1">
    <location>
        <begin position="62"/>
        <end position="81"/>
    </location>
</feature>
<gene>
    <name evidence="2" type="ORF">BD626DRAFT_147499</name>
</gene>
<keyword evidence="3" id="KW-1185">Reference proteome</keyword>
<evidence type="ECO:0000313" key="3">
    <source>
        <dbReference type="Proteomes" id="UP000320762"/>
    </source>
</evidence>
<proteinExistence type="predicted"/>
<dbReference type="AlphaFoldDB" id="A0A550C4Q9"/>
<sequence length="267" mass="29437">MIIARDGVKVCRRVCVLPRAPRCPLHCTDQRDSPPAGPTRLQALAADPAFSLNMKPRMDAKTSSTSSTPSPTSSAPSPTLPANGTIPRMLAGEVFRHNRYFSAIPHLPRRSRIYLVSRSATCILDDVWHPDALSRQDACPVRRLSCHGRPWGDLWEIVAGTPCSQWRILGLIHSFLQYANHDHCSALKVGSLKSIPRDGQIRIILSPIFPILRMSTQYKNAPPASKTLGIRSRSRGYSLHPLLLLHTPSYESHPATVAASTRHLGTP</sequence>
<protein>
    <submittedName>
        <fullName evidence="2">Uncharacterized protein</fullName>
    </submittedName>
</protein>
<evidence type="ECO:0000313" key="2">
    <source>
        <dbReference type="EMBL" id="TRM59686.1"/>
    </source>
</evidence>
<organism evidence="2 3">
    <name type="scientific">Schizophyllum amplum</name>
    <dbReference type="NCBI Taxonomy" id="97359"/>
    <lineage>
        <taxon>Eukaryota</taxon>
        <taxon>Fungi</taxon>
        <taxon>Dikarya</taxon>
        <taxon>Basidiomycota</taxon>
        <taxon>Agaricomycotina</taxon>
        <taxon>Agaricomycetes</taxon>
        <taxon>Agaricomycetidae</taxon>
        <taxon>Agaricales</taxon>
        <taxon>Schizophyllaceae</taxon>
        <taxon>Schizophyllum</taxon>
    </lineage>
</organism>
<accession>A0A550C4Q9</accession>
<dbReference type="EMBL" id="VDMD01000026">
    <property type="protein sequence ID" value="TRM59686.1"/>
    <property type="molecule type" value="Genomic_DNA"/>
</dbReference>
<feature type="region of interest" description="Disordered" evidence="1">
    <location>
        <begin position="58"/>
        <end position="83"/>
    </location>
</feature>
<reference evidence="2 3" key="1">
    <citation type="journal article" date="2019" name="New Phytol.">
        <title>Comparative genomics reveals unique wood-decay strategies and fruiting body development in the Schizophyllaceae.</title>
        <authorList>
            <person name="Almasi E."/>
            <person name="Sahu N."/>
            <person name="Krizsan K."/>
            <person name="Balint B."/>
            <person name="Kovacs G.M."/>
            <person name="Kiss B."/>
            <person name="Cseklye J."/>
            <person name="Drula E."/>
            <person name="Henrissat B."/>
            <person name="Nagy I."/>
            <person name="Chovatia M."/>
            <person name="Adam C."/>
            <person name="LaButti K."/>
            <person name="Lipzen A."/>
            <person name="Riley R."/>
            <person name="Grigoriev I.V."/>
            <person name="Nagy L.G."/>
        </authorList>
    </citation>
    <scope>NUCLEOTIDE SEQUENCE [LARGE SCALE GENOMIC DNA]</scope>
    <source>
        <strain evidence="2 3">NL-1724</strain>
    </source>
</reference>
<comment type="caution">
    <text evidence="2">The sequence shown here is derived from an EMBL/GenBank/DDBJ whole genome shotgun (WGS) entry which is preliminary data.</text>
</comment>
<evidence type="ECO:0000256" key="1">
    <source>
        <dbReference type="SAM" id="MobiDB-lite"/>
    </source>
</evidence>